<dbReference type="InterPro" id="IPR037165">
    <property type="entry name" value="AldOxase/xan_DH_Mopterin-bd_sf"/>
</dbReference>
<dbReference type="PANTHER" id="PTHR47495:SF2">
    <property type="entry name" value="ALDEHYDE DEHYDROGENASE"/>
    <property type="match status" value="1"/>
</dbReference>
<proteinExistence type="predicted"/>
<reference evidence="3 4" key="1">
    <citation type="submission" date="2013-10" db="EMBL/GenBank/DDBJ databases">
        <title>Salinisphaera orenii MK-B5 Genome Sequencing.</title>
        <authorList>
            <person name="Lai Q."/>
            <person name="Li C."/>
            <person name="Shao Z."/>
        </authorList>
    </citation>
    <scope>NUCLEOTIDE SEQUENCE [LARGE SCALE GENOMIC DNA]</scope>
    <source>
        <strain evidence="3 4">MK-B5</strain>
    </source>
</reference>
<dbReference type="PANTHER" id="PTHR47495">
    <property type="entry name" value="ALDEHYDE DEHYDROGENASE"/>
    <property type="match status" value="1"/>
</dbReference>
<evidence type="ECO:0000313" key="4">
    <source>
        <dbReference type="Proteomes" id="UP000283993"/>
    </source>
</evidence>
<dbReference type="InterPro" id="IPR012368">
    <property type="entry name" value="OxRdtase_Mopterin-bd_su_IorB"/>
</dbReference>
<feature type="region of interest" description="Disordered" evidence="1">
    <location>
        <begin position="312"/>
        <end position="337"/>
    </location>
</feature>
<dbReference type="PROSITE" id="PS51318">
    <property type="entry name" value="TAT"/>
    <property type="match status" value="1"/>
</dbReference>
<keyword evidence="4" id="KW-1185">Reference proteome</keyword>
<dbReference type="Pfam" id="PF20256">
    <property type="entry name" value="MoCoBD_2"/>
    <property type="match status" value="2"/>
</dbReference>
<dbReference type="Proteomes" id="UP000283993">
    <property type="component" value="Unassembled WGS sequence"/>
</dbReference>
<dbReference type="PIRSF" id="PIRSF036389">
    <property type="entry name" value="IOR_B"/>
    <property type="match status" value="1"/>
</dbReference>
<dbReference type="SMART" id="SM01008">
    <property type="entry name" value="Ald_Xan_dh_C"/>
    <property type="match status" value="1"/>
</dbReference>
<dbReference type="RefSeq" id="WP_123631459.1">
    <property type="nucleotide sequence ID" value="NZ_AYKH01000023.1"/>
</dbReference>
<sequence length="731" mass="77540">MSVTTTSLSRRDFLRSAAWGSAGLVIAMALPGRGRAATMDTQAANSSLIASDAAGFAPNAFVRIAPDDTVTVLIKHIEFGQGPFTGLSTLVAEELDADWSQMRAASAPANAELYKNFAFGMQGTGGSTAIANSYMQMRKAGATARVMLVQAAAEQWSVPVGEISVDKGRISHAGSDKSAGFGEFAEAAAKLDPPEDVALKKAGDFRLIGTDVPKLDTNIKTNGEALFTQDLHHDDMLTVVVAHPPQFGATMKSVDASAAKSTPGVVDVQPIPTGIAVYAQDTWSALQGRRALKVSWDTARAETRSTREITDAYRQRAQQPGRKAASRGKPEQGGDGLAKTLTAEYSFPYLAHAPMETLDCVIHAKDGAVESWFGSQLQTGDQGTMAEILGVKPAQVSIHTMYAGGSFGRRAQPGSPFAAEAAHVAKAHAKSRPLKLVWTREDDIQGGWYRPLNVHRLSGGVDADGNVALWDQTIVGQSIFSGSAFAAMIKDGIDPSSVEGAEDLPYGIPNFRVTLHDGEAGVPILWWRSVGHTHTAYSTETFVDELLEMAGKGPVEGRLAMLGEHPRHAGVLKAVADLAGGLDASESGRARGVAVHKSFGSYVAQIAEVSQNEDRTPKVHKVWCAVDCGVAVNPNVIRAQMEGGIGFGLGAALYNEITLEEGGRVAQANFDRYRSLRIHEMPDVEVTIVTSDEDPTGVGEPGVPPIAPALANAWRRLTGDAIRDLPFVKIS</sequence>
<gene>
    <name evidence="3" type="ORF">SAOR_10915</name>
</gene>
<evidence type="ECO:0000313" key="3">
    <source>
        <dbReference type="EMBL" id="ROO26206.1"/>
    </source>
</evidence>
<dbReference type="Gene3D" id="3.90.1170.50">
    <property type="entry name" value="Aldehyde oxidase/xanthine dehydrogenase, a/b hammerhead"/>
    <property type="match status" value="1"/>
</dbReference>
<dbReference type="AlphaFoldDB" id="A0A423PKT4"/>
<evidence type="ECO:0000259" key="2">
    <source>
        <dbReference type="SMART" id="SM01008"/>
    </source>
</evidence>
<dbReference type="SUPFAM" id="SSF56003">
    <property type="entry name" value="Molybdenum cofactor-binding domain"/>
    <property type="match status" value="2"/>
</dbReference>
<protein>
    <submittedName>
        <fullName evidence="3">Aldehyde oxidase</fullName>
    </submittedName>
</protein>
<dbReference type="InterPro" id="IPR006311">
    <property type="entry name" value="TAT_signal"/>
</dbReference>
<dbReference type="EMBL" id="AYKH01000023">
    <property type="protein sequence ID" value="ROO26206.1"/>
    <property type="molecule type" value="Genomic_DNA"/>
</dbReference>
<feature type="domain" description="Aldehyde oxidase/xanthine dehydrogenase a/b hammerhead" evidence="2">
    <location>
        <begin position="222"/>
        <end position="300"/>
    </location>
</feature>
<dbReference type="GO" id="GO:0016491">
    <property type="term" value="F:oxidoreductase activity"/>
    <property type="evidence" value="ECO:0007669"/>
    <property type="project" value="InterPro"/>
</dbReference>
<accession>A0A423PKT4</accession>
<dbReference type="InterPro" id="IPR008274">
    <property type="entry name" value="AldOxase/xan_DH_MoCoBD1"/>
</dbReference>
<evidence type="ECO:0000256" key="1">
    <source>
        <dbReference type="SAM" id="MobiDB-lite"/>
    </source>
</evidence>
<organism evidence="3 4">
    <name type="scientific">Salinisphaera orenii MK-B5</name>
    <dbReference type="NCBI Taxonomy" id="856730"/>
    <lineage>
        <taxon>Bacteria</taxon>
        <taxon>Pseudomonadati</taxon>
        <taxon>Pseudomonadota</taxon>
        <taxon>Gammaproteobacteria</taxon>
        <taxon>Salinisphaerales</taxon>
        <taxon>Salinisphaeraceae</taxon>
        <taxon>Salinisphaera</taxon>
    </lineage>
</organism>
<dbReference type="InterPro" id="IPR052516">
    <property type="entry name" value="N-heterocyclic_Hydroxylase"/>
</dbReference>
<dbReference type="Gene3D" id="3.30.365.10">
    <property type="entry name" value="Aldehyde oxidase/xanthine dehydrogenase, molybdopterin binding domain"/>
    <property type="match status" value="4"/>
</dbReference>
<name>A0A423PKT4_9GAMM</name>
<dbReference type="InterPro" id="IPR000674">
    <property type="entry name" value="Ald_Oxase/Xan_DH_a/b"/>
</dbReference>
<dbReference type="InterPro" id="IPR046867">
    <property type="entry name" value="AldOxase/xan_DH_MoCoBD2"/>
</dbReference>
<comment type="caution">
    <text evidence="3">The sequence shown here is derived from an EMBL/GenBank/DDBJ whole genome shotgun (WGS) entry which is preliminary data.</text>
</comment>
<dbReference type="Pfam" id="PF02738">
    <property type="entry name" value="MoCoBD_1"/>
    <property type="match status" value="1"/>
</dbReference>